<evidence type="ECO:0000313" key="2">
    <source>
        <dbReference type="Proteomes" id="UP000799291"/>
    </source>
</evidence>
<sequence>MRRGGVQTLHTTKENLECLQRENALQELEEELPKTIGDTIFSVRRLGGKYL</sequence>
<dbReference type="AlphaFoldDB" id="A0A6G1INY0"/>
<keyword evidence="2" id="KW-1185">Reference proteome</keyword>
<name>A0A6G1INY0_9PLEO</name>
<reference evidence="1" key="1">
    <citation type="journal article" date="2020" name="Stud. Mycol.">
        <title>101 Dothideomycetes genomes: a test case for predicting lifestyles and emergence of pathogens.</title>
        <authorList>
            <person name="Haridas S."/>
            <person name="Albert R."/>
            <person name="Binder M."/>
            <person name="Bloem J."/>
            <person name="Labutti K."/>
            <person name="Salamov A."/>
            <person name="Andreopoulos B."/>
            <person name="Baker S."/>
            <person name="Barry K."/>
            <person name="Bills G."/>
            <person name="Bluhm B."/>
            <person name="Cannon C."/>
            <person name="Castanera R."/>
            <person name="Culley D."/>
            <person name="Daum C."/>
            <person name="Ezra D."/>
            <person name="Gonzalez J."/>
            <person name="Henrissat B."/>
            <person name="Kuo A."/>
            <person name="Liang C."/>
            <person name="Lipzen A."/>
            <person name="Lutzoni F."/>
            <person name="Magnuson J."/>
            <person name="Mondo S."/>
            <person name="Nolan M."/>
            <person name="Ohm R."/>
            <person name="Pangilinan J."/>
            <person name="Park H.-J."/>
            <person name="Ramirez L."/>
            <person name="Alfaro M."/>
            <person name="Sun H."/>
            <person name="Tritt A."/>
            <person name="Yoshinaga Y."/>
            <person name="Zwiers L.-H."/>
            <person name="Turgeon B."/>
            <person name="Goodwin S."/>
            <person name="Spatafora J."/>
            <person name="Crous P."/>
            <person name="Grigoriev I."/>
        </authorList>
    </citation>
    <scope>NUCLEOTIDE SEQUENCE</scope>
    <source>
        <strain evidence="1">CBS 122367</strain>
    </source>
</reference>
<proteinExistence type="predicted"/>
<dbReference type="Proteomes" id="UP000799291">
    <property type="component" value="Unassembled WGS sequence"/>
</dbReference>
<dbReference type="EMBL" id="MU005600">
    <property type="protein sequence ID" value="KAF2679954.1"/>
    <property type="molecule type" value="Genomic_DNA"/>
</dbReference>
<organism evidence="1 2">
    <name type="scientific">Lentithecium fluviatile CBS 122367</name>
    <dbReference type="NCBI Taxonomy" id="1168545"/>
    <lineage>
        <taxon>Eukaryota</taxon>
        <taxon>Fungi</taxon>
        <taxon>Dikarya</taxon>
        <taxon>Ascomycota</taxon>
        <taxon>Pezizomycotina</taxon>
        <taxon>Dothideomycetes</taxon>
        <taxon>Pleosporomycetidae</taxon>
        <taxon>Pleosporales</taxon>
        <taxon>Massarineae</taxon>
        <taxon>Lentitheciaceae</taxon>
        <taxon>Lentithecium</taxon>
    </lineage>
</organism>
<evidence type="ECO:0000313" key="1">
    <source>
        <dbReference type="EMBL" id="KAF2679954.1"/>
    </source>
</evidence>
<accession>A0A6G1INY0</accession>
<gene>
    <name evidence="1" type="ORF">K458DRAFT_422006</name>
</gene>
<protein>
    <submittedName>
        <fullName evidence="1">Uncharacterized protein</fullName>
    </submittedName>
</protein>